<evidence type="ECO:0000313" key="8">
    <source>
        <dbReference type="Proteomes" id="UP001163203"/>
    </source>
</evidence>
<evidence type="ECO:0000256" key="2">
    <source>
        <dbReference type="ARBA" id="ARBA00023015"/>
    </source>
</evidence>
<sequence length="252" mass="27551">MRYSISEVARISGVSARTLRHYDQLGLLPPAEVGRNGYRWYGRGELLRLQRILLLRRLGLGLERIGEVLRQGTGEAEALHEQLVRLRAERERLDRVIGAVEATIDDLGAAKISDPARFFEGLRQEKDAMRDTLGAGFGPVAAAAFEDGQRAQEAFSAGDYEHAAAQGRALFRRLSEVMRGGVAPDAPAALDAVAEHYAAVSRYWRPTAAAYAAMGGLYATDPRQQAMAAEADPALPVWLAAAIEAYAHQRLR</sequence>
<evidence type="ECO:0000256" key="5">
    <source>
        <dbReference type="SAM" id="Coils"/>
    </source>
</evidence>
<feature type="coiled-coil region" evidence="5">
    <location>
        <begin position="69"/>
        <end position="96"/>
    </location>
</feature>
<dbReference type="Gene3D" id="1.10.490.50">
    <property type="entry name" value="Antibiotic binding domain of TipA-like multidrug resistance regulators"/>
    <property type="match status" value="1"/>
</dbReference>
<dbReference type="Pfam" id="PF07739">
    <property type="entry name" value="TipAS"/>
    <property type="match status" value="1"/>
</dbReference>
<evidence type="ECO:0000259" key="6">
    <source>
        <dbReference type="PROSITE" id="PS50937"/>
    </source>
</evidence>
<organism evidence="7 8">
    <name type="scientific">Amycolatopsis cynarae</name>
    <dbReference type="NCBI Taxonomy" id="2995223"/>
    <lineage>
        <taxon>Bacteria</taxon>
        <taxon>Bacillati</taxon>
        <taxon>Actinomycetota</taxon>
        <taxon>Actinomycetes</taxon>
        <taxon>Pseudonocardiales</taxon>
        <taxon>Pseudonocardiaceae</taxon>
        <taxon>Amycolatopsis</taxon>
    </lineage>
</organism>
<dbReference type="InterPro" id="IPR047057">
    <property type="entry name" value="MerR_fam"/>
</dbReference>
<keyword evidence="8" id="KW-1185">Reference proteome</keyword>
<evidence type="ECO:0000313" key="7">
    <source>
        <dbReference type="EMBL" id="WAL68929.1"/>
    </source>
</evidence>
<dbReference type="InterPro" id="IPR000551">
    <property type="entry name" value="MerR-type_HTH_dom"/>
</dbReference>
<keyword evidence="5" id="KW-0175">Coiled coil</keyword>
<dbReference type="EMBL" id="CP113836">
    <property type="protein sequence ID" value="WAL68929.1"/>
    <property type="molecule type" value="Genomic_DNA"/>
</dbReference>
<dbReference type="PROSITE" id="PS00552">
    <property type="entry name" value="HTH_MERR_1"/>
    <property type="match status" value="1"/>
</dbReference>
<protein>
    <submittedName>
        <fullName evidence="7">MerR family transcriptional regulator</fullName>
    </submittedName>
</protein>
<dbReference type="SUPFAM" id="SSF46955">
    <property type="entry name" value="Putative DNA-binding domain"/>
    <property type="match status" value="1"/>
</dbReference>
<keyword evidence="2" id="KW-0805">Transcription regulation</keyword>
<reference evidence="7" key="1">
    <citation type="submission" date="2022-11" db="EMBL/GenBank/DDBJ databases">
        <authorList>
            <person name="Mo P."/>
        </authorList>
    </citation>
    <scope>NUCLEOTIDE SEQUENCE</scope>
    <source>
        <strain evidence="7">HUAS 11-8</strain>
    </source>
</reference>
<gene>
    <name evidence="7" type="ORF">ORV05_14545</name>
</gene>
<dbReference type="RefSeq" id="WP_268759019.1">
    <property type="nucleotide sequence ID" value="NZ_CP113836.1"/>
</dbReference>
<evidence type="ECO:0000256" key="4">
    <source>
        <dbReference type="ARBA" id="ARBA00023163"/>
    </source>
</evidence>
<proteinExistence type="predicted"/>
<dbReference type="SMART" id="SM00422">
    <property type="entry name" value="HTH_MERR"/>
    <property type="match status" value="1"/>
</dbReference>
<dbReference type="PRINTS" id="PR00040">
    <property type="entry name" value="HTHMERR"/>
</dbReference>
<name>A0ABY7B999_9PSEU</name>
<dbReference type="Proteomes" id="UP001163203">
    <property type="component" value="Chromosome"/>
</dbReference>
<dbReference type="PROSITE" id="PS50937">
    <property type="entry name" value="HTH_MERR_2"/>
    <property type="match status" value="1"/>
</dbReference>
<feature type="domain" description="HTH merR-type" evidence="6">
    <location>
        <begin position="1"/>
        <end position="71"/>
    </location>
</feature>
<keyword evidence="1" id="KW-0678">Repressor</keyword>
<evidence type="ECO:0000256" key="1">
    <source>
        <dbReference type="ARBA" id="ARBA00022491"/>
    </source>
</evidence>
<dbReference type="SUPFAM" id="SSF89082">
    <property type="entry name" value="Antibiotic binding domain of TipA-like multidrug resistance regulators"/>
    <property type="match status" value="1"/>
</dbReference>
<dbReference type="InterPro" id="IPR012925">
    <property type="entry name" value="TipAS_dom"/>
</dbReference>
<keyword evidence="4" id="KW-0804">Transcription</keyword>
<dbReference type="Pfam" id="PF13411">
    <property type="entry name" value="MerR_1"/>
    <property type="match status" value="1"/>
</dbReference>
<dbReference type="PANTHER" id="PTHR30204:SF69">
    <property type="entry name" value="MERR-FAMILY TRANSCRIPTIONAL REGULATOR"/>
    <property type="match status" value="1"/>
</dbReference>
<evidence type="ECO:0000256" key="3">
    <source>
        <dbReference type="ARBA" id="ARBA00023125"/>
    </source>
</evidence>
<dbReference type="PANTHER" id="PTHR30204">
    <property type="entry name" value="REDOX-CYCLING DRUG-SENSING TRANSCRIPTIONAL ACTIVATOR SOXR"/>
    <property type="match status" value="1"/>
</dbReference>
<dbReference type="Gene3D" id="1.10.1660.10">
    <property type="match status" value="1"/>
</dbReference>
<keyword evidence="3" id="KW-0238">DNA-binding</keyword>
<dbReference type="InterPro" id="IPR009061">
    <property type="entry name" value="DNA-bd_dom_put_sf"/>
</dbReference>
<accession>A0ABY7B999</accession>
<dbReference type="InterPro" id="IPR036244">
    <property type="entry name" value="TipA-like_antibiotic-bd"/>
</dbReference>